<keyword evidence="4" id="KW-1185">Reference proteome</keyword>
<dbReference type="InterPro" id="IPR032466">
    <property type="entry name" value="Metal_Hydrolase"/>
</dbReference>
<dbReference type="InterPro" id="IPR006680">
    <property type="entry name" value="Amidohydro-rel"/>
</dbReference>
<dbReference type="SUPFAM" id="SSF51338">
    <property type="entry name" value="Composite domain of metallo-dependent hydrolases"/>
    <property type="match status" value="1"/>
</dbReference>
<accession>A0A143PRF6</accession>
<dbReference type="Pfam" id="PF01979">
    <property type="entry name" value="Amidohydro_1"/>
    <property type="match status" value="1"/>
</dbReference>
<dbReference type="RefSeq" id="WP_157899532.1">
    <property type="nucleotide sequence ID" value="NZ_CP015136.1"/>
</dbReference>
<evidence type="ECO:0000313" key="4">
    <source>
        <dbReference type="Proteomes" id="UP000076079"/>
    </source>
</evidence>
<protein>
    <submittedName>
        <fullName evidence="3">Atrazine chlorohydrolase</fullName>
        <ecNumber evidence="3">3.8.1.8</ecNumber>
    </submittedName>
</protein>
<dbReference type="GO" id="GO:0018788">
    <property type="term" value="F:atrazine chlorohydrolase activity"/>
    <property type="evidence" value="ECO:0007669"/>
    <property type="project" value="UniProtKB-EC"/>
</dbReference>
<evidence type="ECO:0000259" key="2">
    <source>
        <dbReference type="Pfam" id="PF01979"/>
    </source>
</evidence>
<name>A0A143PRF6_LUTPR</name>
<keyword evidence="1 3" id="KW-0378">Hydrolase</keyword>
<dbReference type="Proteomes" id="UP000076079">
    <property type="component" value="Chromosome"/>
</dbReference>
<gene>
    <name evidence="3" type="primary">atzA</name>
    <name evidence="3" type="ORF">LuPra_04439</name>
</gene>
<dbReference type="Gene3D" id="3.20.20.140">
    <property type="entry name" value="Metal-dependent hydrolases"/>
    <property type="match status" value="1"/>
</dbReference>
<dbReference type="OrthoDB" id="9807210at2"/>
<organism evidence="3 4">
    <name type="scientific">Luteitalea pratensis</name>
    <dbReference type="NCBI Taxonomy" id="1855912"/>
    <lineage>
        <taxon>Bacteria</taxon>
        <taxon>Pseudomonadati</taxon>
        <taxon>Acidobacteriota</taxon>
        <taxon>Vicinamibacteria</taxon>
        <taxon>Vicinamibacterales</taxon>
        <taxon>Vicinamibacteraceae</taxon>
        <taxon>Luteitalea</taxon>
    </lineage>
</organism>
<dbReference type="GO" id="GO:0016810">
    <property type="term" value="F:hydrolase activity, acting on carbon-nitrogen (but not peptide) bonds"/>
    <property type="evidence" value="ECO:0007669"/>
    <property type="project" value="InterPro"/>
</dbReference>
<feature type="domain" description="Amidohydrolase-related" evidence="2">
    <location>
        <begin position="56"/>
        <end position="378"/>
    </location>
</feature>
<dbReference type="PANTHER" id="PTHR43794:SF11">
    <property type="entry name" value="AMIDOHYDROLASE-RELATED DOMAIN-CONTAINING PROTEIN"/>
    <property type="match status" value="1"/>
</dbReference>
<dbReference type="AlphaFoldDB" id="A0A143PRF6"/>
<dbReference type="InterPro" id="IPR050287">
    <property type="entry name" value="MTA/SAH_deaminase"/>
</dbReference>
<dbReference type="PANTHER" id="PTHR43794">
    <property type="entry name" value="AMINOHYDROLASE SSNA-RELATED"/>
    <property type="match status" value="1"/>
</dbReference>
<dbReference type="KEGG" id="abac:LuPra_04439"/>
<proteinExistence type="predicted"/>
<sequence length="420" mass="42920">MIIRVHSRWVIPVAAPVLRDGWIDVDSARGEIVGLGAARSAPQPGPDAVLDLGDAVVLPGLVNAHTHLELSHLAGAVAPADSFVSWVRAMLGVRFGSSASVADVTAAVVRAIGQMEATGTAGVGDIGNTDVAVLPLAASSLSGVHFREALGLKRADAARIGGETRLGAALAQTRLTEQRSTRLVASVAPHAPYSTSAPLIQSLAAGYEATGAVSSIHLAESPEELEFLASGTGPFRALLTDLGAWDDTWVPPGLAPVPYLQQLGALHARLLVVHGTQLGAGELRTLADVGATVVLCPRSNRWVGAGVPPVAAAFAAGVRVAVGTDSLASVEDLNLFAELAFLRRIAPDVPAAALLAAATRGGAQALRREGLGVLAPGATSHAIVRVPPTGIADVEQWLVADAADTGDLRWLDELVAHAAS</sequence>
<evidence type="ECO:0000256" key="1">
    <source>
        <dbReference type="ARBA" id="ARBA00022801"/>
    </source>
</evidence>
<reference evidence="4" key="2">
    <citation type="submission" date="2016-04" db="EMBL/GenBank/DDBJ databases">
        <title>First Complete Genome Sequence of a Subdivision 6 Acidobacterium.</title>
        <authorList>
            <person name="Huang S."/>
            <person name="Vieira S."/>
            <person name="Bunk B."/>
            <person name="Riedel T."/>
            <person name="Sproeer C."/>
            <person name="Overmann J."/>
        </authorList>
    </citation>
    <scope>NUCLEOTIDE SEQUENCE [LARGE SCALE GENOMIC DNA]</scope>
    <source>
        <strain evidence="4">DSM 100886 HEG_-6_39</strain>
    </source>
</reference>
<dbReference type="EMBL" id="CP015136">
    <property type="protein sequence ID" value="AMY11192.1"/>
    <property type="molecule type" value="Genomic_DNA"/>
</dbReference>
<dbReference type="EC" id="3.8.1.8" evidence="3"/>
<dbReference type="SUPFAM" id="SSF51556">
    <property type="entry name" value="Metallo-dependent hydrolases"/>
    <property type="match status" value="1"/>
</dbReference>
<dbReference type="STRING" id="1855912.LuPra_04439"/>
<evidence type="ECO:0000313" key="3">
    <source>
        <dbReference type="EMBL" id="AMY11192.1"/>
    </source>
</evidence>
<reference evidence="3 4" key="1">
    <citation type="journal article" date="2016" name="Genome Announc.">
        <title>First Complete Genome Sequence of a Subdivision 6 Acidobacterium Strain.</title>
        <authorList>
            <person name="Huang S."/>
            <person name="Vieira S."/>
            <person name="Bunk B."/>
            <person name="Riedel T."/>
            <person name="Sproer C."/>
            <person name="Overmann J."/>
        </authorList>
    </citation>
    <scope>NUCLEOTIDE SEQUENCE [LARGE SCALE GENOMIC DNA]</scope>
    <source>
        <strain evidence="4">DSM 100886 HEG_-6_39</strain>
    </source>
</reference>
<dbReference type="InterPro" id="IPR011059">
    <property type="entry name" value="Metal-dep_hydrolase_composite"/>
</dbReference>